<evidence type="ECO:0000313" key="1">
    <source>
        <dbReference type="EMBL" id="MCK8495982.1"/>
    </source>
</evidence>
<dbReference type="Proteomes" id="UP001202180">
    <property type="component" value="Unassembled WGS sequence"/>
</dbReference>
<evidence type="ECO:0000313" key="2">
    <source>
        <dbReference type="Proteomes" id="UP001202180"/>
    </source>
</evidence>
<organism evidence="1 2">
    <name type="scientific">Spirosoma liriopis</name>
    <dbReference type="NCBI Taxonomy" id="2937440"/>
    <lineage>
        <taxon>Bacteria</taxon>
        <taxon>Pseudomonadati</taxon>
        <taxon>Bacteroidota</taxon>
        <taxon>Cytophagia</taxon>
        <taxon>Cytophagales</taxon>
        <taxon>Cytophagaceae</taxon>
        <taxon>Spirosoma</taxon>
    </lineage>
</organism>
<keyword evidence="2" id="KW-1185">Reference proteome</keyword>
<gene>
    <name evidence="1" type="ORF">M0L20_29220</name>
</gene>
<sequence length="54" mass="6049">MKMNYIGLLASGLVCVIVIAMTGNYLFAYPADFFFLAAGLSYRRQRRLIASKRG</sequence>
<name>A0ABT0HVU2_9BACT</name>
<comment type="caution">
    <text evidence="1">The sequence shown here is derived from an EMBL/GenBank/DDBJ whole genome shotgun (WGS) entry which is preliminary data.</text>
</comment>
<dbReference type="EMBL" id="JALPRF010000014">
    <property type="protein sequence ID" value="MCK8495982.1"/>
    <property type="molecule type" value="Genomic_DNA"/>
</dbReference>
<reference evidence="1 2" key="1">
    <citation type="submission" date="2022-04" db="EMBL/GenBank/DDBJ databases">
        <title>Spirosoma sp. strain RP8 genome sequencing and assembly.</title>
        <authorList>
            <person name="Jung Y."/>
        </authorList>
    </citation>
    <scope>NUCLEOTIDE SEQUENCE [LARGE SCALE GENOMIC DNA]</scope>
    <source>
        <strain evidence="1 2">RP8</strain>
    </source>
</reference>
<protein>
    <submittedName>
        <fullName evidence="1">Uncharacterized protein</fullName>
    </submittedName>
</protein>
<proteinExistence type="predicted"/>
<dbReference type="RefSeq" id="WP_248480813.1">
    <property type="nucleotide sequence ID" value="NZ_JALPRF010000014.1"/>
</dbReference>
<accession>A0ABT0HVU2</accession>